<dbReference type="Pfam" id="PF05071">
    <property type="entry name" value="NDUFA12"/>
    <property type="match status" value="1"/>
</dbReference>
<name>A0AAE1KBZ4_PETCI</name>
<keyword evidence="2" id="KW-0249">Electron transport</keyword>
<dbReference type="PANTHER" id="PTHR12910:SF2">
    <property type="entry name" value="NADH DEHYDROGENASE [UBIQUINONE] 1 ALPHA SUBCOMPLEX SUBUNIT 12"/>
    <property type="match status" value="1"/>
</dbReference>
<dbReference type="InterPro" id="IPR007763">
    <property type="entry name" value="NDUFA12"/>
</dbReference>
<dbReference type="GO" id="GO:0045271">
    <property type="term" value="C:respiratory chain complex I"/>
    <property type="evidence" value="ECO:0007669"/>
    <property type="project" value="InterPro"/>
</dbReference>
<evidence type="ECO:0000313" key="5">
    <source>
        <dbReference type="Proteomes" id="UP001286313"/>
    </source>
</evidence>
<dbReference type="EMBL" id="JAWQEG010002496">
    <property type="protein sequence ID" value="KAK3871574.1"/>
    <property type="molecule type" value="Genomic_DNA"/>
</dbReference>
<gene>
    <name evidence="4" type="ORF">Pcinc_023295</name>
    <name evidence="3" type="ORF">Pcinc_025151</name>
</gene>
<proteinExistence type="inferred from homology"/>
<sequence>MATYFGLDKFVKLFRIIKNHGGIRASLYQLYRVDDLKDGVMVGEDAHGNKYYENPNLTLGRNRWVIYSPSVGTDYDGSMIPAEWFGWIHHKTDLPPTEIAPTAYAWQSGHEENTTGTDRAFMPYTTTKPKIEAWVPPKKL</sequence>
<evidence type="ECO:0000313" key="4">
    <source>
        <dbReference type="EMBL" id="KAK3871574.1"/>
    </source>
</evidence>
<comment type="similarity">
    <text evidence="1 2">Belongs to the complex I NDUFA12 subunit family.</text>
</comment>
<dbReference type="EMBL" id="JAWQEG010002820">
    <property type="protein sequence ID" value="KAK3869544.1"/>
    <property type="molecule type" value="Genomic_DNA"/>
</dbReference>
<dbReference type="PANTHER" id="PTHR12910">
    <property type="entry name" value="NADH-UBIQUINONE OXIDOREDUCTASE SUBUNIT B17.2"/>
    <property type="match status" value="1"/>
</dbReference>
<organism evidence="3 5">
    <name type="scientific">Petrolisthes cinctipes</name>
    <name type="common">Flat porcelain crab</name>
    <dbReference type="NCBI Taxonomy" id="88211"/>
    <lineage>
        <taxon>Eukaryota</taxon>
        <taxon>Metazoa</taxon>
        <taxon>Ecdysozoa</taxon>
        <taxon>Arthropoda</taxon>
        <taxon>Crustacea</taxon>
        <taxon>Multicrustacea</taxon>
        <taxon>Malacostraca</taxon>
        <taxon>Eumalacostraca</taxon>
        <taxon>Eucarida</taxon>
        <taxon>Decapoda</taxon>
        <taxon>Pleocyemata</taxon>
        <taxon>Anomura</taxon>
        <taxon>Galatheoidea</taxon>
        <taxon>Porcellanidae</taxon>
        <taxon>Petrolisthes</taxon>
    </lineage>
</organism>
<comment type="caution">
    <text evidence="3">The sequence shown here is derived from an EMBL/GenBank/DDBJ whole genome shotgun (WGS) entry which is preliminary data.</text>
</comment>
<comment type="subunit">
    <text evidence="2">Complex I is composed of 45 different subunits.</text>
</comment>
<evidence type="ECO:0000256" key="2">
    <source>
        <dbReference type="RuleBase" id="RU363103"/>
    </source>
</evidence>
<dbReference type="AlphaFoldDB" id="A0AAE1KBZ4"/>
<keyword evidence="2" id="KW-0496">Mitochondrion</keyword>
<keyword evidence="5" id="KW-1185">Reference proteome</keyword>
<protein>
    <recommendedName>
        <fullName evidence="2">NADH dehydrogenase [ubiquinone] 1 alpha subcomplex subunit 12</fullName>
    </recommendedName>
</protein>
<reference evidence="3" key="1">
    <citation type="submission" date="2023-10" db="EMBL/GenBank/DDBJ databases">
        <title>Genome assemblies of two species of porcelain crab, Petrolisthes cinctipes and Petrolisthes manimaculis (Anomura: Porcellanidae).</title>
        <authorList>
            <person name="Angst P."/>
        </authorList>
    </citation>
    <scope>NUCLEOTIDE SEQUENCE</scope>
    <source>
        <strain evidence="3">PB745_01</strain>
        <tissue evidence="3">Gill</tissue>
    </source>
</reference>
<dbReference type="GO" id="GO:0005743">
    <property type="term" value="C:mitochondrial inner membrane"/>
    <property type="evidence" value="ECO:0007669"/>
    <property type="project" value="UniProtKB-SubCell"/>
</dbReference>
<accession>A0AAE1KBZ4</accession>
<dbReference type="Proteomes" id="UP001286313">
    <property type="component" value="Unassembled WGS sequence"/>
</dbReference>
<keyword evidence="2" id="KW-0472">Membrane</keyword>
<comment type="subcellular location">
    <subcellularLocation>
        <location evidence="2">Mitochondrion inner membrane</location>
        <topology evidence="2">Peripheral membrane protein</topology>
        <orientation evidence="2">Matrix side</orientation>
    </subcellularLocation>
</comment>
<evidence type="ECO:0000313" key="3">
    <source>
        <dbReference type="EMBL" id="KAK3869544.1"/>
    </source>
</evidence>
<dbReference type="GO" id="GO:0006979">
    <property type="term" value="P:response to oxidative stress"/>
    <property type="evidence" value="ECO:0007669"/>
    <property type="project" value="TreeGrafter"/>
</dbReference>
<keyword evidence="2" id="KW-0679">Respiratory chain</keyword>
<keyword evidence="2" id="KW-0999">Mitochondrion inner membrane</keyword>
<evidence type="ECO:0000256" key="1">
    <source>
        <dbReference type="ARBA" id="ARBA00007355"/>
    </source>
</evidence>
<comment type="function">
    <text evidence="2">Accessory subunit of the mitochondrial membrane respiratory chain NADH dehydrogenase (Complex I), that is believed not to be involved in catalysis. Complex I functions in the transfer of electrons from NADH to the respiratory chain. The immediate electron acceptor for the enzyme is believed to be ubiquinone.</text>
</comment>
<keyword evidence="2" id="KW-0813">Transport</keyword>